<dbReference type="InterPro" id="IPR036291">
    <property type="entry name" value="NAD(P)-bd_dom_sf"/>
</dbReference>
<dbReference type="SUPFAM" id="SSF51735">
    <property type="entry name" value="NAD(P)-binding Rossmann-fold domains"/>
    <property type="match status" value="1"/>
</dbReference>
<dbReference type="PANTHER" id="PTHR10996:SF283">
    <property type="entry name" value="GLYOXYLATE_HYDROXYPYRUVATE REDUCTASE B"/>
    <property type="match status" value="1"/>
</dbReference>
<comment type="caution">
    <text evidence="3">The sequence shown here is derived from an EMBL/GenBank/DDBJ whole genome shotgun (WGS) entry which is preliminary data.</text>
</comment>
<accession>X1E466</accession>
<dbReference type="GO" id="GO:0030267">
    <property type="term" value="F:glyoxylate reductase (NADPH) activity"/>
    <property type="evidence" value="ECO:0007669"/>
    <property type="project" value="TreeGrafter"/>
</dbReference>
<feature type="domain" description="D-isomer specific 2-hydroxyacid dehydrogenase NAD-binding" evidence="2">
    <location>
        <begin position="25"/>
        <end position="121"/>
    </location>
</feature>
<keyword evidence="1" id="KW-0560">Oxidoreductase</keyword>
<organism evidence="3">
    <name type="scientific">marine sediment metagenome</name>
    <dbReference type="NCBI Taxonomy" id="412755"/>
    <lineage>
        <taxon>unclassified sequences</taxon>
        <taxon>metagenomes</taxon>
        <taxon>ecological metagenomes</taxon>
    </lineage>
</organism>
<dbReference type="GO" id="GO:0016618">
    <property type="term" value="F:hydroxypyruvate reductase [NAD(P)H] activity"/>
    <property type="evidence" value="ECO:0007669"/>
    <property type="project" value="TreeGrafter"/>
</dbReference>
<reference evidence="3" key="1">
    <citation type="journal article" date="2014" name="Front. Microbiol.">
        <title>High frequency of phylogenetically diverse reductive dehalogenase-homologous genes in deep subseafloor sedimentary metagenomes.</title>
        <authorList>
            <person name="Kawai M."/>
            <person name="Futagami T."/>
            <person name="Toyoda A."/>
            <person name="Takaki Y."/>
            <person name="Nishi S."/>
            <person name="Hori S."/>
            <person name="Arai W."/>
            <person name="Tsubouchi T."/>
            <person name="Morono Y."/>
            <person name="Uchiyama I."/>
            <person name="Ito T."/>
            <person name="Fujiyama A."/>
            <person name="Inagaki F."/>
            <person name="Takami H."/>
        </authorList>
    </citation>
    <scope>NUCLEOTIDE SEQUENCE</scope>
    <source>
        <strain evidence="3">Expedition CK06-06</strain>
    </source>
</reference>
<dbReference type="PANTHER" id="PTHR10996">
    <property type="entry name" value="2-HYDROXYACID DEHYDROGENASE-RELATED"/>
    <property type="match status" value="1"/>
</dbReference>
<dbReference type="InterPro" id="IPR050223">
    <property type="entry name" value="D-isomer_2-hydroxyacid_DH"/>
</dbReference>
<dbReference type="Gene3D" id="3.40.50.720">
    <property type="entry name" value="NAD(P)-binding Rossmann-like Domain"/>
    <property type="match status" value="1"/>
</dbReference>
<protein>
    <recommendedName>
        <fullName evidence="2">D-isomer specific 2-hydroxyacid dehydrogenase NAD-binding domain-containing protein</fullName>
    </recommendedName>
</protein>
<feature type="non-terminal residue" evidence="3">
    <location>
        <position position="1"/>
    </location>
</feature>
<dbReference type="GO" id="GO:0005829">
    <property type="term" value="C:cytosol"/>
    <property type="evidence" value="ECO:0007669"/>
    <property type="project" value="TreeGrafter"/>
</dbReference>
<dbReference type="GO" id="GO:0051287">
    <property type="term" value="F:NAD binding"/>
    <property type="evidence" value="ECO:0007669"/>
    <property type="project" value="InterPro"/>
</dbReference>
<name>X1E466_9ZZZZ</name>
<dbReference type="InterPro" id="IPR006140">
    <property type="entry name" value="D-isomer_DH_NAD-bd"/>
</dbReference>
<gene>
    <name evidence="3" type="ORF">S01H4_54272</name>
</gene>
<evidence type="ECO:0000313" key="3">
    <source>
        <dbReference type="EMBL" id="GAH11964.1"/>
    </source>
</evidence>
<dbReference type="EMBL" id="BART01031216">
    <property type="protein sequence ID" value="GAH11964.1"/>
    <property type="molecule type" value="Genomic_DNA"/>
</dbReference>
<evidence type="ECO:0000256" key="1">
    <source>
        <dbReference type="ARBA" id="ARBA00023002"/>
    </source>
</evidence>
<proteinExistence type="predicted"/>
<dbReference type="AlphaFoldDB" id="X1E466"/>
<sequence>KEDGKIKCVYKSMDLDDNLNNIFLENDINKVFQNSKIIILACSANKDNFQLINEDKIKMLDDKSYIINVSRGSLVKETDIYNYLINGKLEGFASDVFENEPLDQYHNFINMNNTILGSHNASNTMEAVDRTSFEAIKIIKEGKMGIKKIKNILFKNKSKKASIIFNMKYNSENPNLYSNFIFTLKWFVKHYPYEDYEYIFYRTRYGI</sequence>
<dbReference type="Pfam" id="PF02826">
    <property type="entry name" value="2-Hacid_dh_C"/>
    <property type="match status" value="1"/>
</dbReference>
<evidence type="ECO:0000259" key="2">
    <source>
        <dbReference type="Pfam" id="PF02826"/>
    </source>
</evidence>